<evidence type="ECO:0000313" key="4">
    <source>
        <dbReference type="EMBL" id="KMO95195.1"/>
    </source>
</evidence>
<organism evidence="4 5">
    <name type="scientific">Streptomyces roseus</name>
    <dbReference type="NCBI Taxonomy" id="66430"/>
    <lineage>
        <taxon>Bacteria</taxon>
        <taxon>Bacillati</taxon>
        <taxon>Actinomycetota</taxon>
        <taxon>Actinomycetes</taxon>
        <taxon>Kitasatosporales</taxon>
        <taxon>Streptomycetaceae</taxon>
        <taxon>Streptomyces</taxon>
    </lineage>
</organism>
<dbReference type="AlphaFoldDB" id="A0A0J6XGR9"/>
<proteinExistence type="predicted"/>
<gene>
    <name evidence="4" type="ORF">ACS04_24730</name>
</gene>
<dbReference type="Pfam" id="PF13559">
    <property type="entry name" value="DUF4129"/>
    <property type="match status" value="1"/>
</dbReference>
<feature type="transmembrane region" description="Helical" evidence="2">
    <location>
        <begin position="163"/>
        <end position="184"/>
    </location>
</feature>
<keyword evidence="2" id="KW-0472">Membrane</keyword>
<feature type="compositionally biased region" description="Pro residues" evidence="1">
    <location>
        <begin position="132"/>
        <end position="146"/>
    </location>
</feature>
<accession>A0A0J6XGR9</accession>
<name>A0A0J6XGR9_9ACTN</name>
<dbReference type="RefSeq" id="WP_048478959.1">
    <property type="nucleotide sequence ID" value="NZ_JBIRUD010000001.1"/>
</dbReference>
<evidence type="ECO:0000256" key="1">
    <source>
        <dbReference type="SAM" id="MobiDB-lite"/>
    </source>
</evidence>
<dbReference type="Proteomes" id="UP000035932">
    <property type="component" value="Unassembled WGS sequence"/>
</dbReference>
<feature type="domain" description="Protein-glutamine gamma-glutamyltransferase-like C-terminal" evidence="3">
    <location>
        <begin position="233"/>
        <end position="301"/>
    </location>
</feature>
<keyword evidence="5" id="KW-1185">Reference proteome</keyword>
<evidence type="ECO:0000313" key="5">
    <source>
        <dbReference type="Proteomes" id="UP000035932"/>
    </source>
</evidence>
<feature type="transmembrane region" description="Helical" evidence="2">
    <location>
        <begin position="92"/>
        <end position="113"/>
    </location>
</feature>
<feature type="transmembrane region" description="Helical" evidence="2">
    <location>
        <begin position="52"/>
        <end position="71"/>
    </location>
</feature>
<protein>
    <submittedName>
        <fullName evidence="4">Membrane protein</fullName>
    </submittedName>
</protein>
<dbReference type="STRING" id="66430.ACS04_24730"/>
<keyword evidence="2" id="KW-1133">Transmembrane helix</keyword>
<sequence>MGRERTAGGRQPRGGGPAVLVVGGVVLAALLLRPDTGLWAKGRGPLGGNPVLVLGLALLALLGGLLLRGKYREQVGADRELNPVEQRLADGVSRVLLAASLVVPLLVLVLHRFGAPGAGRDVGRGGGTPSQLPGPPQDPASAPPPAQHAVEADRGVQFGPARVLLGLGIALLVVVVVIAGLYLWRHLTRPPIPDAAATGATLDHEQERLAHAVDSGRRALLEAADARAAVIACYAAMEESLAASGVDRHVSDSPQDLLERAVAGGLPAGTAATTLTALFREARYSTHAMDAGHRDLAAAALAEISDGLRPTGTA</sequence>
<reference evidence="4 5" key="1">
    <citation type="submission" date="2015-06" db="EMBL/GenBank/DDBJ databases">
        <title>Recapitulation of the evolution of biosynthetic gene clusters reveals hidden chemical diversity on bacterial genomes.</title>
        <authorList>
            <person name="Cruz-Morales P."/>
            <person name="Martinez-Guerrero C."/>
            <person name="Morales-Escalante M.A."/>
            <person name="Yanez-Guerra L.A."/>
            <person name="Kopp J.F."/>
            <person name="Feldmann J."/>
            <person name="Ramos-Aboites H.E."/>
            <person name="Barona-Gomez F."/>
        </authorList>
    </citation>
    <scope>NUCLEOTIDE SEQUENCE [LARGE SCALE GENOMIC DNA]</scope>
    <source>
        <strain evidence="4 5">ATCC 31245</strain>
    </source>
</reference>
<feature type="transmembrane region" description="Helical" evidence="2">
    <location>
        <begin position="12"/>
        <end position="32"/>
    </location>
</feature>
<evidence type="ECO:0000256" key="2">
    <source>
        <dbReference type="SAM" id="Phobius"/>
    </source>
</evidence>
<evidence type="ECO:0000259" key="3">
    <source>
        <dbReference type="Pfam" id="PF13559"/>
    </source>
</evidence>
<feature type="region of interest" description="Disordered" evidence="1">
    <location>
        <begin position="120"/>
        <end position="150"/>
    </location>
</feature>
<dbReference type="PATRIC" id="fig|66430.4.peg.436"/>
<keyword evidence="2" id="KW-0812">Transmembrane</keyword>
<comment type="caution">
    <text evidence="4">The sequence shown here is derived from an EMBL/GenBank/DDBJ whole genome shotgun (WGS) entry which is preliminary data.</text>
</comment>
<dbReference type="InterPro" id="IPR025403">
    <property type="entry name" value="TgpA-like_C"/>
</dbReference>
<dbReference type="EMBL" id="LFML01000108">
    <property type="protein sequence ID" value="KMO95195.1"/>
    <property type="molecule type" value="Genomic_DNA"/>
</dbReference>